<evidence type="ECO:0000313" key="2">
    <source>
        <dbReference type="Proteomes" id="UP000830671"/>
    </source>
</evidence>
<reference evidence="1" key="1">
    <citation type="journal article" date="2021" name="Mol. Plant Microbe Interact.">
        <title>Complete Genome Sequence of the Plant-Pathogenic Fungus Colletotrichum lupini.</title>
        <authorList>
            <person name="Baroncelli R."/>
            <person name="Pensec F."/>
            <person name="Da Lio D."/>
            <person name="Boufleur T."/>
            <person name="Vicente I."/>
            <person name="Sarrocco S."/>
            <person name="Picot A."/>
            <person name="Baraldi E."/>
            <person name="Sukno S."/>
            <person name="Thon M."/>
            <person name="Le Floch G."/>
        </authorList>
    </citation>
    <scope>NUCLEOTIDE SEQUENCE</scope>
    <source>
        <strain evidence="1">IMI 504893</strain>
    </source>
</reference>
<evidence type="ECO:0000313" key="1">
    <source>
        <dbReference type="EMBL" id="UQC83716.1"/>
    </source>
</evidence>
<proteinExistence type="predicted"/>
<dbReference type="GeneID" id="73343201"/>
<organism evidence="1 2">
    <name type="scientific">Colletotrichum lupini</name>
    <dbReference type="NCBI Taxonomy" id="145971"/>
    <lineage>
        <taxon>Eukaryota</taxon>
        <taxon>Fungi</taxon>
        <taxon>Dikarya</taxon>
        <taxon>Ascomycota</taxon>
        <taxon>Pezizomycotina</taxon>
        <taxon>Sordariomycetes</taxon>
        <taxon>Hypocreomycetidae</taxon>
        <taxon>Glomerellales</taxon>
        <taxon>Glomerellaceae</taxon>
        <taxon>Colletotrichum</taxon>
        <taxon>Colletotrichum acutatum species complex</taxon>
    </lineage>
</organism>
<name>A0A9Q8SUF0_9PEZI</name>
<dbReference type="AlphaFoldDB" id="A0A9Q8SUF0"/>
<gene>
    <name evidence="1" type="ORF">CLUP02_09212</name>
</gene>
<sequence length="159" mass="17625">MTEFLPNEVLQRTIRGMIYTETESIVLPPTSPGVEKLQLEFADFLAFKHGGGTTDLSPIERSAASSSQHIKYSSHQKPGRQDLRSRYSAPFRSIILPHTGTELIEFLYAFISSMAIAAGGRRALNGQYIKHCSYAHSPLSAQVLDSEPNKIMSPMVSLR</sequence>
<accession>A0A9Q8SUF0</accession>
<dbReference type="RefSeq" id="XP_049145335.1">
    <property type="nucleotide sequence ID" value="XM_049288191.1"/>
</dbReference>
<dbReference type="KEGG" id="clup:CLUP02_09212"/>
<protein>
    <submittedName>
        <fullName evidence="1">Uncharacterized protein</fullName>
    </submittedName>
</protein>
<keyword evidence="2" id="KW-1185">Reference proteome</keyword>
<dbReference type="EMBL" id="CP019476">
    <property type="protein sequence ID" value="UQC83716.1"/>
    <property type="molecule type" value="Genomic_DNA"/>
</dbReference>
<dbReference type="Proteomes" id="UP000830671">
    <property type="component" value="Chromosome 4"/>
</dbReference>